<proteinExistence type="predicted"/>
<dbReference type="EMBL" id="MT143897">
    <property type="protein sequence ID" value="QJH92529.1"/>
    <property type="molecule type" value="Genomic_DNA"/>
</dbReference>
<dbReference type="AlphaFoldDB" id="A0A6M3X4H6"/>
<evidence type="ECO:0000313" key="1">
    <source>
        <dbReference type="EMBL" id="QJH92529.1"/>
    </source>
</evidence>
<organism evidence="1">
    <name type="scientific">viral metagenome</name>
    <dbReference type="NCBI Taxonomy" id="1070528"/>
    <lineage>
        <taxon>unclassified sequences</taxon>
        <taxon>metagenomes</taxon>
        <taxon>organismal metagenomes</taxon>
    </lineage>
</organism>
<dbReference type="Pfam" id="PF19474">
    <property type="entry name" value="DUF6011"/>
    <property type="match status" value="1"/>
</dbReference>
<gene>
    <name evidence="1" type="ORF">MM171A05193_0009</name>
</gene>
<sequence length="42" mass="4847">MESTRCRICGHPIWAPKSVERGIGPRCWARLQEKYESEEAEG</sequence>
<accession>A0A6M3X4H6</accession>
<reference evidence="1" key="1">
    <citation type="submission" date="2020-03" db="EMBL/GenBank/DDBJ databases">
        <title>The deep terrestrial virosphere.</title>
        <authorList>
            <person name="Holmfeldt K."/>
            <person name="Nilsson E."/>
            <person name="Simone D."/>
            <person name="Lopez-Fernandez M."/>
            <person name="Wu X."/>
            <person name="de Brujin I."/>
            <person name="Lundin D."/>
            <person name="Andersson A."/>
            <person name="Bertilsson S."/>
            <person name="Dopson M."/>
        </authorList>
    </citation>
    <scope>NUCLEOTIDE SEQUENCE</scope>
    <source>
        <strain evidence="1">MM171A05193</strain>
    </source>
</reference>
<name>A0A6M3X4H6_9ZZZZ</name>
<dbReference type="InterPro" id="IPR046053">
    <property type="entry name" value="DUF6011"/>
</dbReference>
<protein>
    <submittedName>
        <fullName evidence="1">Uncharacterized protein</fullName>
    </submittedName>
</protein>